<dbReference type="PROSITE" id="PS00455">
    <property type="entry name" value="AMP_BINDING"/>
    <property type="match status" value="1"/>
</dbReference>
<dbReference type="RefSeq" id="WP_073162416.1">
    <property type="nucleotide sequence ID" value="NZ_FQUW01000004.1"/>
</dbReference>
<dbReference type="InterPro" id="IPR045851">
    <property type="entry name" value="AMP-bd_C_sf"/>
</dbReference>
<comment type="similarity">
    <text evidence="1">Belongs to the ATP-dependent AMP-binding enzyme family.</text>
</comment>
<accession>A0A1M4SHY3</accession>
<dbReference type="OrthoDB" id="9778383at2"/>
<evidence type="ECO:0000259" key="5">
    <source>
        <dbReference type="Pfam" id="PF00501"/>
    </source>
</evidence>
<keyword evidence="3" id="KW-0547">Nucleotide-binding</keyword>
<keyword evidence="4" id="KW-0067">ATP-binding</keyword>
<dbReference type="Proteomes" id="UP000184196">
    <property type="component" value="Unassembled WGS sequence"/>
</dbReference>
<dbReference type="GO" id="GO:0005524">
    <property type="term" value="F:ATP binding"/>
    <property type="evidence" value="ECO:0007669"/>
    <property type="project" value="UniProtKB-KW"/>
</dbReference>
<dbReference type="GO" id="GO:0006629">
    <property type="term" value="P:lipid metabolic process"/>
    <property type="evidence" value="ECO:0007669"/>
    <property type="project" value="InterPro"/>
</dbReference>
<dbReference type="Pfam" id="PF00501">
    <property type="entry name" value="AMP-binding"/>
    <property type="match status" value="1"/>
</dbReference>
<protein>
    <submittedName>
        <fullName evidence="6">Acetoacetyl-CoA synthetase</fullName>
    </submittedName>
</protein>
<dbReference type="NCBIfam" id="TIGR01217">
    <property type="entry name" value="ac_ac_CoA_syn"/>
    <property type="match status" value="1"/>
</dbReference>
<dbReference type="EMBL" id="FQUW01000004">
    <property type="protein sequence ID" value="SHE31815.1"/>
    <property type="molecule type" value="Genomic_DNA"/>
</dbReference>
<dbReference type="CDD" id="cd05943">
    <property type="entry name" value="AACS"/>
    <property type="match status" value="1"/>
</dbReference>
<reference evidence="7" key="1">
    <citation type="submission" date="2016-11" db="EMBL/GenBank/DDBJ databases">
        <authorList>
            <person name="Varghese N."/>
            <person name="Submissions S."/>
        </authorList>
    </citation>
    <scope>NUCLEOTIDE SEQUENCE [LARGE SCALE GENOMIC DNA]</scope>
    <source>
        <strain evidence="7">DSM 11792</strain>
    </source>
</reference>
<name>A0A1M4SHY3_9FIRM</name>
<evidence type="ECO:0000313" key="7">
    <source>
        <dbReference type="Proteomes" id="UP000184196"/>
    </source>
</evidence>
<dbReference type="InterPro" id="IPR000873">
    <property type="entry name" value="AMP-dep_synth/lig_dom"/>
</dbReference>
<gene>
    <name evidence="6" type="ORF">SAMN02745218_00130</name>
</gene>
<dbReference type="InterPro" id="IPR005914">
    <property type="entry name" value="Acac_CoA_synth"/>
</dbReference>
<dbReference type="InterPro" id="IPR020845">
    <property type="entry name" value="AMP-binding_CS"/>
</dbReference>
<keyword evidence="7" id="KW-1185">Reference proteome</keyword>
<proteinExistence type="inferred from homology"/>
<dbReference type="NCBIfam" id="NF002937">
    <property type="entry name" value="PRK03584.1"/>
    <property type="match status" value="1"/>
</dbReference>
<dbReference type="PANTHER" id="PTHR42921">
    <property type="entry name" value="ACETOACETYL-COA SYNTHETASE"/>
    <property type="match status" value="1"/>
</dbReference>
<dbReference type="InterPro" id="IPR042099">
    <property type="entry name" value="ANL_N_sf"/>
</dbReference>
<evidence type="ECO:0000256" key="2">
    <source>
        <dbReference type="ARBA" id="ARBA00022598"/>
    </source>
</evidence>
<dbReference type="PANTHER" id="PTHR42921:SF1">
    <property type="entry name" value="ACETOACETYL-COA SYNTHETASE"/>
    <property type="match status" value="1"/>
</dbReference>
<dbReference type="AlphaFoldDB" id="A0A1M4SHY3"/>
<dbReference type="GO" id="GO:0030729">
    <property type="term" value="F:acetoacetate-CoA ligase activity"/>
    <property type="evidence" value="ECO:0007669"/>
    <property type="project" value="InterPro"/>
</dbReference>
<keyword evidence="2" id="KW-0436">Ligase</keyword>
<organism evidence="6 7">
    <name type="scientific">Desulfofundulus australicus DSM 11792</name>
    <dbReference type="NCBI Taxonomy" id="1121425"/>
    <lineage>
        <taxon>Bacteria</taxon>
        <taxon>Bacillati</taxon>
        <taxon>Bacillota</taxon>
        <taxon>Clostridia</taxon>
        <taxon>Eubacteriales</taxon>
        <taxon>Peptococcaceae</taxon>
        <taxon>Desulfofundulus</taxon>
    </lineage>
</organism>
<evidence type="ECO:0000313" key="6">
    <source>
        <dbReference type="EMBL" id="SHE31815.1"/>
    </source>
</evidence>
<evidence type="ECO:0000256" key="3">
    <source>
        <dbReference type="ARBA" id="ARBA00022741"/>
    </source>
</evidence>
<feature type="domain" description="AMP-dependent synthetase/ligase" evidence="5">
    <location>
        <begin position="92"/>
        <end position="468"/>
    </location>
</feature>
<dbReference type="Gene3D" id="3.30.300.30">
    <property type="match status" value="1"/>
</dbReference>
<dbReference type="Gene3D" id="3.40.50.12780">
    <property type="entry name" value="N-terminal domain of ligase-like"/>
    <property type="match status" value="1"/>
</dbReference>
<evidence type="ECO:0000256" key="4">
    <source>
        <dbReference type="ARBA" id="ARBA00022840"/>
    </source>
</evidence>
<sequence length="649" mass="73058">MKKPLWVPSEERKKQANITRFMEMVNERYGLKITGYSQLYNWSIENIPDFWACMWDFAGIKASRGYDRVVDDLAKFPGAKWFPGARLNFAENLLRYRDDRLAFIFRGETQKTARMTYARLYETVGRLANALRELGVRPGDRVAAYMPNLIETAVAMLAATSIGAVWASCATDIGPQAALDRLGQIEPKVLFTVDGYFYKGKAFDSRPNVAEIARGIPSLQKVVVVPYVEDKPDLGTIPKAVLYEEFLARDTELQFEQLPFDHPVYIMFSSGTTGKPKCMVQGYGVLINQLKELLLHVDLKREDTIMYITTCSWMMWNWLLCSLGVGATIVLYDGNPNYPDAGAMWQLAQDEKITVFGTSASYINYLRSQGLKPGRDYDLSALKEICQTGSPLSADGFEYVYREIKADVHFNSISGGTDINGCFCAGSPITPVYAGELQSPALAMKIKAYDENGRPVYDRQGELVCEAPAPPMPLYFWNDPDGERYRNAYFSYFPGVWRHGDYIVIHSDTGGVTFYGRSDSVLKPSGVRIGTAEIYNIVEKLEEIADSLAIGQNWQGDQRIILFVKLNPGYALTEELQNKIRKALREKASPRHVPALIVDVPDIPYTLNMKKVESAVTNIVNGRPVTNRDALSNPESLDYFEQILPRLQK</sequence>
<dbReference type="SUPFAM" id="SSF56801">
    <property type="entry name" value="Acetyl-CoA synthetase-like"/>
    <property type="match status" value="1"/>
</dbReference>
<evidence type="ECO:0000256" key="1">
    <source>
        <dbReference type="ARBA" id="ARBA00006432"/>
    </source>
</evidence>